<comment type="caution">
    <text evidence="1">The sequence shown here is derived from an EMBL/GenBank/DDBJ whole genome shotgun (WGS) entry which is preliminary data.</text>
</comment>
<evidence type="ECO:0000313" key="1">
    <source>
        <dbReference type="EMBL" id="OLY78878.1"/>
    </source>
</evidence>
<name>A0A1R0GPU8_9FUNG</name>
<sequence length="145" mass="16809">MKIIYEQLISNDYRNYWRTIKSYTGNTFRSISDDPVYDKNKNIITEKNKKLEIWNNHFGELANDSTWNSRNATMCESLLTADCDYFPECDTNIKWSDITNAISDTPNSKAPGADGDHIEVWKLMVSEKTPESQMAKIIFKIINLI</sequence>
<evidence type="ECO:0000313" key="2">
    <source>
        <dbReference type="EMBL" id="OLY79758.1"/>
    </source>
</evidence>
<protein>
    <submittedName>
        <fullName evidence="1">Uncharacterized protein</fullName>
    </submittedName>
</protein>
<reference evidence="1 3" key="1">
    <citation type="journal article" date="2016" name="Mol. Biol. Evol.">
        <title>Genome-Wide Survey of Gut Fungi (Harpellales) Reveals the First Horizontally Transferred Ubiquitin Gene from a Mosquito Host.</title>
        <authorList>
            <person name="Wang Y."/>
            <person name="White M.M."/>
            <person name="Kvist S."/>
            <person name="Moncalvo J.M."/>
        </authorList>
    </citation>
    <scope>NUCLEOTIDE SEQUENCE [LARGE SCALE GENOMIC DNA]</scope>
    <source>
        <strain evidence="1 3">ALG-7-W6</strain>
    </source>
</reference>
<gene>
    <name evidence="2" type="ORF">AYI68_g6164</name>
    <name evidence="1" type="ORF">AYI68_g7067</name>
</gene>
<accession>A0A1R0GPU8</accession>
<organism evidence="1 3">
    <name type="scientific">Smittium mucronatum</name>
    <dbReference type="NCBI Taxonomy" id="133383"/>
    <lineage>
        <taxon>Eukaryota</taxon>
        <taxon>Fungi</taxon>
        <taxon>Fungi incertae sedis</taxon>
        <taxon>Zoopagomycota</taxon>
        <taxon>Kickxellomycotina</taxon>
        <taxon>Harpellomycetes</taxon>
        <taxon>Harpellales</taxon>
        <taxon>Legeriomycetaceae</taxon>
        <taxon>Smittium</taxon>
    </lineage>
</organism>
<evidence type="ECO:0000313" key="3">
    <source>
        <dbReference type="Proteomes" id="UP000187455"/>
    </source>
</evidence>
<dbReference type="EMBL" id="LSSL01004113">
    <property type="protein sequence ID" value="OLY79758.1"/>
    <property type="molecule type" value="Genomic_DNA"/>
</dbReference>
<dbReference type="Proteomes" id="UP000187455">
    <property type="component" value="Unassembled WGS sequence"/>
</dbReference>
<reference evidence="1" key="2">
    <citation type="submission" date="2017-01" db="EMBL/GenBank/DDBJ databases">
        <authorList>
            <person name="Mah S.A."/>
            <person name="Swanson W.J."/>
            <person name="Moy G.W."/>
            <person name="Vacquier V.D."/>
        </authorList>
    </citation>
    <scope>NUCLEOTIDE SEQUENCE</scope>
    <source>
        <strain evidence="1">ALG-7-W6</strain>
    </source>
</reference>
<dbReference type="EMBL" id="LSSL01005377">
    <property type="protein sequence ID" value="OLY78878.1"/>
    <property type="molecule type" value="Genomic_DNA"/>
</dbReference>
<dbReference type="AlphaFoldDB" id="A0A1R0GPU8"/>
<keyword evidence="3" id="KW-1185">Reference proteome</keyword>
<proteinExistence type="predicted"/>